<accession>A0A7J8U3Y9</accession>
<keyword evidence="3" id="KW-1185">Reference proteome</keyword>
<sequence length="71" mass="7965">IGIEAFSRIAPAVPIIANVIICENLFEVLTISTGGRLHFSIYEKYLNGLERYGPLPCQFPIRYHASLVFVL</sequence>
<feature type="non-terminal residue" evidence="1">
    <location>
        <position position="1"/>
    </location>
</feature>
<evidence type="ECO:0000313" key="2">
    <source>
        <dbReference type="EMBL" id="MBA0672398.1"/>
    </source>
</evidence>
<dbReference type="EMBL" id="JABFAB010000004">
    <property type="protein sequence ID" value="MBA0645208.1"/>
    <property type="molecule type" value="Genomic_DNA"/>
</dbReference>
<gene>
    <name evidence="1" type="ORF">Goklo_013333</name>
    <name evidence="2" type="ORF">Goklo_029368</name>
</gene>
<dbReference type="Proteomes" id="UP000593573">
    <property type="component" value="Unassembled WGS sequence"/>
</dbReference>
<protein>
    <submittedName>
        <fullName evidence="1">Uncharacterized protein</fullName>
    </submittedName>
</protein>
<dbReference type="OrthoDB" id="1658856at2759"/>
<proteinExistence type="predicted"/>
<dbReference type="AlphaFoldDB" id="A0A7J8U3Y9"/>
<evidence type="ECO:0000313" key="3">
    <source>
        <dbReference type="Proteomes" id="UP000593573"/>
    </source>
</evidence>
<reference evidence="1" key="2">
    <citation type="submission" date="2020-04" db="EMBL/GenBank/DDBJ databases">
        <authorList>
            <person name="Grover C.E."/>
            <person name="Arick M.A. II"/>
            <person name="Thrash A."/>
            <person name="Conover J.L."/>
            <person name="Sanders W.S."/>
            <person name="Peterson D.G."/>
            <person name="Scheffler J.A."/>
            <person name="Scheffler B.E."/>
            <person name="Wendel J.F."/>
        </authorList>
    </citation>
    <scope>NUCLEOTIDE SEQUENCE</scope>
    <source>
        <strain evidence="1">57</strain>
        <tissue evidence="1">Leaf</tissue>
    </source>
</reference>
<dbReference type="PANTHER" id="PTHR31860:SF6">
    <property type="entry name" value="HEAT-INDUCIBLE TRANSCRIPTION REPRESSOR (DUF639)"/>
    <property type="match status" value="1"/>
</dbReference>
<comment type="caution">
    <text evidence="1">The sequence shown here is derived from an EMBL/GenBank/DDBJ whole genome shotgun (WGS) entry which is preliminary data.</text>
</comment>
<dbReference type="PANTHER" id="PTHR31860">
    <property type="entry name" value="HEAT-INDUCIBLE TRANSCRIPTION REPRESSOR (DUF639)-RELATED"/>
    <property type="match status" value="1"/>
</dbReference>
<name>A0A7J8U3Y9_9ROSI</name>
<organism evidence="1 3">
    <name type="scientific">Gossypium klotzschianum</name>
    <dbReference type="NCBI Taxonomy" id="34286"/>
    <lineage>
        <taxon>Eukaryota</taxon>
        <taxon>Viridiplantae</taxon>
        <taxon>Streptophyta</taxon>
        <taxon>Embryophyta</taxon>
        <taxon>Tracheophyta</taxon>
        <taxon>Spermatophyta</taxon>
        <taxon>Magnoliopsida</taxon>
        <taxon>eudicotyledons</taxon>
        <taxon>Gunneridae</taxon>
        <taxon>Pentapetalae</taxon>
        <taxon>rosids</taxon>
        <taxon>malvids</taxon>
        <taxon>Malvales</taxon>
        <taxon>Malvaceae</taxon>
        <taxon>Malvoideae</taxon>
        <taxon>Gossypium</taxon>
    </lineage>
</organism>
<evidence type="ECO:0000313" key="1">
    <source>
        <dbReference type="EMBL" id="MBA0645208.1"/>
    </source>
</evidence>
<reference evidence="1 3" key="1">
    <citation type="journal article" date="2019" name="Genome Biol. Evol.">
        <title>Insights into the evolution of the New World diploid cottons (Gossypium, subgenus Houzingenia) based on genome sequencing.</title>
        <authorList>
            <person name="Grover C.E."/>
            <person name="Arick M.A. 2nd"/>
            <person name="Thrash A."/>
            <person name="Conover J.L."/>
            <person name="Sanders W.S."/>
            <person name="Peterson D.G."/>
            <person name="Frelichowski J.E."/>
            <person name="Scheffler J.A."/>
            <person name="Scheffler B.E."/>
            <person name="Wendel J.F."/>
        </authorList>
    </citation>
    <scope>NUCLEOTIDE SEQUENCE [LARGE SCALE GENOMIC DNA]</scope>
    <source>
        <strain evidence="1">57</strain>
        <tissue evidence="1">Leaf</tissue>
    </source>
</reference>
<dbReference type="EMBL" id="JABFAB010244688">
    <property type="protein sequence ID" value="MBA0672398.1"/>
    <property type="molecule type" value="Genomic_DNA"/>
</dbReference>
<feature type="non-terminal residue" evidence="1">
    <location>
        <position position="71"/>
    </location>
</feature>